<name>A0ABW6V2W3_MICFU</name>
<dbReference type="RefSeq" id="WP_387341128.1">
    <property type="nucleotide sequence ID" value="NZ_JBIAXI010000004.1"/>
</dbReference>
<organism evidence="1 2">
    <name type="scientific">Microtetraspora fusca</name>
    <dbReference type="NCBI Taxonomy" id="1997"/>
    <lineage>
        <taxon>Bacteria</taxon>
        <taxon>Bacillati</taxon>
        <taxon>Actinomycetota</taxon>
        <taxon>Actinomycetes</taxon>
        <taxon>Streptosporangiales</taxon>
        <taxon>Streptosporangiaceae</taxon>
        <taxon>Microtetraspora</taxon>
    </lineage>
</organism>
<proteinExistence type="predicted"/>
<dbReference type="InterPro" id="IPR036291">
    <property type="entry name" value="NAD(P)-bd_dom_sf"/>
</dbReference>
<dbReference type="Gene3D" id="3.40.50.720">
    <property type="entry name" value="NAD(P)-binding Rossmann-like Domain"/>
    <property type="match status" value="1"/>
</dbReference>
<gene>
    <name evidence="1" type="ORF">ACFY05_07495</name>
</gene>
<sequence>MREPPATGGEDEVHDWMAPAARTAPREGRPTALVTEASRGIGRETALALARAG</sequence>
<keyword evidence="2" id="KW-1185">Reference proteome</keyword>
<evidence type="ECO:0000313" key="2">
    <source>
        <dbReference type="Proteomes" id="UP001602119"/>
    </source>
</evidence>
<dbReference type="EMBL" id="JBIAXI010000004">
    <property type="protein sequence ID" value="MFF4772688.1"/>
    <property type="molecule type" value="Genomic_DNA"/>
</dbReference>
<dbReference type="Proteomes" id="UP001602119">
    <property type="component" value="Unassembled WGS sequence"/>
</dbReference>
<evidence type="ECO:0000313" key="1">
    <source>
        <dbReference type="EMBL" id="MFF4772688.1"/>
    </source>
</evidence>
<comment type="caution">
    <text evidence="1">The sequence shown here is derived from an EMBL/GenBank/DDBJ whole genome shotgun (WGS) entry which is preliminary data.</text>
</comment>
<accession>A0ABW6V2W3</accession>
<dbReference type="SUPFAM" id="SSF51735">
    <property type="entry name" value="NAD(P)-binding Rossmann-fold domains"/>
    <property type="match status" value="1"/>
</dbReference>
<evidence type="ECO:0008006" key="3">
    <source>
        <dbReference type="Google" id="ProtNLM"/>
    </source>
</evidence>
<reference evidence="1 2" key="1">
    <citation type="submission" date="2024-10" db="EMBL/GenBank/DDBJ databases">
        <title>The Natural Products Discovery Center: Release of the First 8490 Sequenced Strains for Exploring Actinobacteria Biosynthetic Diversity.</title>
        <authorList>
            <person name="Kalkreuter E."/>
            <person name="Kautsar S.A."/>
            <person name="Yang D."/>
            <person name="Bader C.D."/>
            <person name="Teijaro C.N."/>
            <person name="Fluegel L."/>
            <person name="Davis C.M."/>
            <person name="Simpson J.R."/>
            <person name="Lauterbach L."/>
            <person name="Steele A.D."/>
            <person name="Gui C."/>
            <person name="Meng S."/>
            <person name="Li G."/>
            <person name="Viehrig K."/>
            <person name="Ye F."/>
            <person name="Su P."/>
            <person name="Kiefer A.F."/>
            <person name="Nichols A."/>
            <person name="Cepeda A.J."/>
            <person name="Yan W."/>
            <person name="Fan B."/>
            <person name="Jiang Y."/>
            <person name="Adhikari A."/>
            <person name="Zheng C.-J."/>
            <person name="Schuster L."/>
            <person name="Cowan T.M."/>
            <person name="Smanski M.J."/>
            <person name="Chevrette M.G."/>
            <person name="De Carvalho L.P.S."/>
            <person name="Shen B."/>
        </authorList>
    </citation>
    <scope>NUCLEOTIDE SEQUENCE [LARGE SCALE GENOMIC DNA]</scope>
    <source>
        <strain evidence="1 2">NPDC001281</strain>
    </source>
</reference>
<protein>
    <recommendedName>
        <fullName evidence="3">Short-chain dehydrogenase</fullName>
    </recommendedName>
</protein>